<dbReference type="Proteomes" id="UP000558113">
    <property type="component" value="Unassembled WGS sequence"/>
</dbReference>
<protein>
    <submittedName>
        <fullName evidence="1">Uncharacterized protein</fullName>
    </submittedName>
</protein>
<accession>A0A7X5BYS0</accession>
<name>A0A7X5BYS0_9BACL</name>
<keyword evidence="2" id="KW-1185">Reference proteome</keyword>
<evidence type="ECO:0000313" key="2">
    <source>
        <dbReference type="Proteomes" id="UP000558113"/>
    </source>
</evidence>
<gene>
    <name evidence="1" type="ORF">GT003_13270</name>
</gene>
<organism evidence="1 2">
    <name type="scientific">Paenibacillus sacheonensis</name>
    <dbReference type="NCBI Taxonomy" id="742054"/>
    <lineage>
        <taxon>Bacteria</taxon>
        <taxon>Bacillati</taxon>
        <taxon>Bacillota</taxon>
        <taxon>Bacilli</taxon>
        <taxon>Bacillales</taxon>
        <taxon>Paenibacillaceae</taxon>
        <taxon>Paenibacillus</taxon>
    </lineage>
</organism>
<proteinExistence type="predicted"/>
<evidence type="ECO:0000313" key="1">
    <source>
        <dbReference type="EMBL" id="NBC69962.1"/>
    </source>
</evidence>
<reference evidence="1 2" key="1">
    <citation type="submission" date="2020-01" db="EMBL/GenBank/DDBJ databases">
        <title>Paenibacillus soybeanensis sp. nov. isolated from the nodules of soybean (Glycine max(L.) Merr).</title>
        <authorList>
            <person name="Wang H."/>
        </authorList>
    </citation>
    <scope>NUCLEOTIDE SEQUENCE [LARGE SCALE GENOMIC DNA]</scope>
    <source>
        <strain evidence="1 2">DSM 23054</strain>
    </source>
</reference>
<sequence>MMQQILKHEVKFVRYQRKADTSNGRMENVILSLAYMENAYRNRFPKGEKSFSQWLTTWSNAKWSVKQWYIAELLRSLSGWKKVDGHNKCKDAYYADKLLKGLITPFTEEDLKKRSYSPKLADSKSDESGAPRMILQGNDLVNSYESWFDNITKQRDVSRQRGVNEQIVVDPLDTYLIKEAIAEERESKINLFMANNFKPHEIDIALEYLHRSKGVRRGLQKEMLEDLSISRGQLQYLIKKVNKLLKESNSDESFDFYAIRLLQEAI</sequence>
<dbReference type="AlphaFoldDB" id="A0A7X5BYS0"/>
<dbReference type="OrthoDB" id="2623213at2"/>
<dbReference type="RefSeq" id="WP_161698424.1">
    <property type="nucleotide sequence ID" value="NZ_JAAAMU010000006.1"/>
</dbReference>
<dbReference type="EMBL" id="JAAAMU010000006">
    <property type="protein sequence ID" value="NBC69962.1"/>
    <property type="molecule type" value="Genomic_DNA"/>
</dbReference>
<comment type="caution">
    <text evidence="1">The sequence shown here is derived from an EMBL/GenBank/DDBJ whole genome shotgun (WGS) entry which is preliminary data.</text>
</comment>